<dbReference type="InterPro" id="IPR000172">
    <property type="entry name" value="GMC_OxRdtase_N"/>
</dbReference>
<accession>A0A067RKI1</accession>
<dbReference type="InParanoid" id="A0A067RKI1"/>
<feature type="domain" description="Glucose-methanol-choline oxidoreductase N-terminal" evidence="4">
    <location>
        <begin position="105"/>
        <end position="128"/>
    </location>
</feature>
<dbReference type="eggNOG" id="KOG1238">
    <property type="taxonomic scope" value="Eukaryota"/>
</dbReference>
<dbReference type="AlphaFoldDB" id="A0A067RKI1"/>
<sequence>MNSTSTCVAAVSYLPTIMTYITSVINQEPDTKQPAQLQDGEHFDFIVVGAGSAGCVVANRLSEVADWSVLLLEAGGEEPGRMDWAYKTQKQTTSCGGNECYWPRGKVLGGSSSINAMIYNRGNSHDYNHWAEKGNVGWSYEEVLPYFKKSENNIDPDIANNTKYHSVGGYLSVGRFPYEERNAKTIYEAFKEIGYDGIDFNTETHSGVMSVQATQENGERRSTNRAFLEPIRNTRRNLKVVTGVRVTKVLIHAENKTAYGVQYAFEGNRNATGKVFAKKEVIISAGTINSPQLLMLSGIGPKESLAPLGIPIIKDLKVGQNLQDHFTAPGVFFSLNEDARVMPSNEDILIDSLRYSFSRRDSPWASIAACKTVAKINSRYANKLIDNPDIQFIFTTKSSHDEMIMPFCYYDQIIVNPLILRPKSRGYLTINTTDPFSQPLIYPNYFKEPEDIDVILESYKVAVELGKTKALTDAGFKVNASFLPRREDFLSGTSPLWGPEAVYTLHHQSGTCKMGPKKDAAAIVDPQLKVHGVEGLRVADASIMPYITSGNTNAPCIMIGEKVSDIIKQAWGQ</sequence>
<dbReference type="OMA" id="NTGHWEL"/>
<dbReference type="InterPro" id="IPR012132">
    <property type="entry name" value="GMC_OxRdtase"/>
</dbReference>
<dbReference type="Pfam" id="PF05199">
    <property type="entry name" value="GMC_oxred_C"/>
    <property type="match status" value="1"/>
</dbReference>
<dbReference type="GO" id="GO:0016614">
    <property type="term" value="F:oxidoreductase activity, acting on CH-OH group of donors"/>
    <property type="evidence" value="ECO:0007669"/>
    <property type="project" value="InterPro"/>
</dbReference>
<comment type="cofactor">
    <cofactor evidence="2">
        <name>FAD</name>
        <dbReference type="ChEBI" id="CHEBI:57692"/>
    </cofactor>
</comment>
<dbReference type="InterPro" id="IPR007867">
    <property type="entry name" value="GMC_OxRtase_C"/>
</dbReference>
<feature type="binding site" evidence="2">
    <location>
        <position position="246"/>
    </location>
    <ligand>
        <name>FAD</name>
        <dbReference type="ChEBI" id="CHEBI:57692"/>
    </ligand>
</feature>
<dbReference type="Gene3D" id="3.50.50.60">
    <property type="entry name" value="FAD/NAD(P)-binding domain"/>
    <property type="match status" value="1"/>
</dbReference>
<dbReference type="SUPFAM" id="SSF54373">
    <property type="entry name" value="FAD-linked reductases, C-terminal domain"/>
    <property type="match status" value="1"/>
</dbReference>
<evidence type="ECO:0000256" key="2">
    <source>
        <dbReference type="PIRSR" id="PIRSR000137-2"/>
    </source>
</evidence>
<dbReference type="PANTHER" id="PTHR11552:SF154">
    <property type="entry name" value="FI04917P"/>
    <property type="match status" value="1"/>
</dbReference>
<dbReference type="SUPFAM" id="SSF51905">
    <property type="entry name" value="FAD/NAD(P)-binding domain"/>
    <property type="match status" value="1"/>
</dbReference>
<dbReference type="PROSITE" id="PS00624">
    <property type="entry name" value="GMC_OXRED_2"/>
    <property type="match status" value="1"/>
</dbReference>
<evidence type="ECO:0000313" key="6">
    <source>
        <dbReference type="EMBL" id="KDR19978.1"/>
    </source>
</evidence>
<dbReference type="STRING" id="136037.A0A067RKI1"/>
<gene>
    <name evidence="6" type="ORF">L798_05944</name>
</gene>
<reference evidence="6 7" key="1">
    <citation type="journal article" date="2014" name="Nat. Commun.">
        <title>Molecular traces of alternative social organization in a termite genome.</title>
        <authorList>
            <person name="Terrapon N."/>
            <person name="Li C."/>
            <person name="Robertson H.M."/>
            <person name="Ji L."/>
            <person name="Meng X."/>
            <person name="Booth W."/>
            <person name="Chen Z."/>
            <person name="Childers C.P."/>
            <person name="Glastad K.M."/>
            <person name="Gokhale K."/>
            <person name="Gowin J."/>
            <person name="Gronenberg W."/>
            <person name="Hermansen R.A."/>
            <person name="Hu H."/>
            <person name="Hunt B.G."/>
            <person name="Huylmans A.K."/>
            <person name="Khalil S.M."/>
            <person name="Mitchell R.D."/>
            <person name="Munoz-Torres M.C."/>
            <person name="Mustard J.A."/>
            <person name="Pan H."/>
            <person name="Reese J.T."/>
            <person name="Scharf M.E."/>
            <person name="Sun F."/>
            <person name="Vogel H."/>
            <person name="Xiao J."/>
            <person name="Yang W."/>
            <person name="Yang Z."/>
            <person name="Yang Z."/>
            <person name="Zhou J."/>
            <person name="Zhu J."/>
            <person name="Brent C.S."/>
            <person name="Elsik C.G."/>
            <person name="Goodisman M.A."/>
            <person name="Liberles D.A."/>
            <person name="Roe R.M."/>
            <person name="Vargo E.L."/>
            <person name="Vilcinskas A."/>
            <person name="Wang J."/>
            <person name="Bornberg-Bauer E."/>
            <person name="Korb J."/>
            <person name="Zhang G."/>
            <person name="Liebig J."/>
        </authorList>
    </citation>
    <scope>NUCLEOTIDE SEQUENCE [LARGE SCALE GENOMIC DNA]</scope>
    <source>
        <tissue evidence="6">Whole organism</tissue>
    </source>
</reference>
<dbReference type="PROSITE" id="PS00623">
    <property type="entry name" value="GMC_OXRED_1"/>
    <property type="match status" value="1"/>
</dbReference>
<evidence type="ECO:0000259" key="5">
    <source>
        <dbReference type="PROSITE" id="PS00624"/>
    </source>
</evidence>
<keyword evidence="3" id="KW-0285">Flavoprotein</keyword>
<protein>
    <submittedName>
        <fullName evidence="6">Glucose dehydrogenase [acceptor]</fullName>
    </submittedName>
</protein>
<feature type="binding site" evidence="2">
    <location>
        <position position="107"/>
    </location>
    <ligand>
        <name>FAD</name>
        <dbReference type="ChEBI" id="CHEBI:57692"/>
    </ligand>
</feature>
<dbReference type="EMBL" id="KK852622">
    <property type="protein sequence ID" value="KDR19978.1"/>
    <property type="molecule type" value="Genomic_DNA"/>
</dbReference>
<keyword evidence="7" id="KW-1185">Reference proteome</keyword>
<evidence type="ECO:0000259" key="4">
    <source>
        <dbReference type="PROSITE" id="PS00623"/>
    </source>
</evidence>
<proteinExistence type="inferred from homology"/>
<dbReference type="InterPro" id="IPR036188">
    <property type="entry name" value="FAD/NAD-bd_sf"/>
</dbReference>
<dbReference type="PANTHER" id="PTHR11552">
    <property type="entry name" value="GLUCOSE-METHANOL-CHOLINE GMC OXIDOREDUCTASE"/>
    <property type="match status" value="1"/>
</dbReference>
<evidence type="ECO:0000313" key="7">
    <source>
        <dbReference type="Proteomes" id="UP000027135"/>
    </source>
</evidence>
<dbReference type="PIRSF" id="PIRSF000137">
    <property type="entry name" value="Alcohol_oxidase"/>
    <property type="match status" value="1"/>
</dbReference>
<evidence type="ECO:0000256" key="3">
    <source>
        <dbReference type="RuleBase" id="RU003968"/>
    </source>
</evidence>
<dbReference type="Gene3D" id="3.30.560.10">
    <property type="entry name" value="Glucose Oxidase, domain 3"/>
    <property type="match status" value="1"/>
</dbReference>
<dbReference type="Proteomes" id="UP000027135">
    <property type="component" value="Unassembled WGS sequence"/>
</dbReference>
<comment type="similarity">
    <text evidence="1 3">Belongs to the GMC oxidoreductase family.</text>
</comment>
<feature type="domain" description="Glucose-methanol-choline oxidoreductase N-terminal" evidence="5">
    <location>
        <begin position="286"/>
        <end position="300"/>
    </location>
</feature>
<dbReference type="GO" id="GO:0050660">
    <property type="term" value="F:flavin adenine dinucleotide binding"/>
    <property type="evidence" value="ECO:0007669"/>
    <property type="project" value="InterPro"/>
</dbReference>
<name>A0A067RKI1_ZOONE</name>
<keyword evidence="2 3" id="KW-0274">FAD</keyword>
<evidence type="ECO:0000256" key="1">
    <source>
        <dbReference type="ARBA" id="ARBA00010790"/>
    </source>
</evidence>
<organism evidence="6 7">
    <name type="scientific">Zootermopsis nevadensis</name>
    <name type="common">Dampwood termite</name>
    <dbReference type="NCBI Taxonomy" id="136037"/>
    <lineage>
        <taxon>Eukaryota</taxon>
        <taxon>Metazoa</taxon>
        <taxon>Ecdysozoa</taxon>
        <taxon>Arthropoda</taxon>
        <taxon>Hexapoda</taxon>
        <taxon>Insecta</taxon>
        <taxon>Pterygota</taxon>
        <taxon>Neoptera</taxon>
        <taxon>Polyneoptera</taxon>
        <taxon>Dictyoptera</taxon>
        <taxon>Blattodea</taxon>
        <taxon>Blattoidea</taxon>
        <taxon>Termitoidae</taxon>
        <taxon>Termopsidae</taxon>
        <taxon>Zootermopsis</taxon>
    </lineage>
</organism>
<dbReference type="OrthoDB" id="269227at2759"/>
<dbReference type="Pfam" id="PF00732">
    <property type="entry name" value="GMC_oxred_N"/>
    <property type="match status" value="1"/>
</dbReference>